<gene>
    <name evidence="2" type="ORF">BH695_1195</name>
</gene>
<dbReference type="Pfam" id="PF25120">
    <property type="entry name" value="DUF7814"/>
    <property type="match status" value="1"/>
</dbReference>
<proteinExistence type="predicted"/>
<dbReference type="InterPro" id="IPR056716">
    <property type="entry name" value="DUF7814"/>
</dbReference>
<evidence type="ECO:0000313" key="3">
    <source>
        <dbReference type="Proteomes" id="UP000192439"/>
    </source>
</evidence>
<protein>
    <recommendedName>
        <fullName evidence="1">DUF7814 domain-containing protein</fullName>
    </recommendedName>
</protein>
<accession>A0AB33BW89</accession>
<feature type="domain" description="DUF7814" evidence="1">
    <location>
        <begin position="2"/>
        <end position="47"/>
    </location>
</feature>
<evidence type="ECO:0000259" key="1">
    <source>
        <dbReference type="Pfam" id="PF25120"/>
    </source>
</evidence>
<dbReference type="EMBL" id="CP020771">
    <property type="protein sequence ID" value="ARI80476.1"/>
    <property type="molecule type" value="Genomic_DNA"/>
</dbReference>
<evidence type="ECO:0000313" key="2">
    <source>
        <dbReference type="EMBL" id="ARI80476.1"/>
    </source>
</evidence>
<name>A0AB33BW89_MICA7</name>
<dbReference type="AlphaFoldDB" id="A0AB33BW89"/>
<sequence>MAKVPSYSDLDSLFFDVLAKEKNKREAKVKTIFAHVPYLNSSLFEPT</sequence>
<keyword evidence="3" id="KW-1185">Reference proteome</keyword>
<reference evidence="2 3" key="1">
    <citation type="journal article" date="2018" name="Harmful Algae">
        <title>The highly heterogeneous methylated genomes and diverse restriction-modification systems of bloom-forming Microcystis.</title>
        <authorList>
            <person name="Zhao L."/>
            <person name="Song Y."/>
            <person name="Li L."/>
            <person name="Gan N."/>
            <person name="Brand J.J."/>
            <person name="Song L."/>
        </authorList>
    </citation>
    <scope>NUCLEOTIDE SEQUENCE [LARGE SCALE GENOMIC DNA]</scope>
    <source>
        <strain evidence="2 3">PCC 7806SL</strain>
    </source>
</reference>
<organism evidence="2 3">
    <name type="scientific">Microcystis aeruginosa PCC 7806SL</name>
    <dbReference type="NCBI Taxonomy" id="1903187"/>
    <lineage>
        <taxon>Bacteria</taxon>
        <taxon>Bacillati</taxon>
        <taxon>Cyanobacteriota</taxon>
        <taxon>Cyanophyceae</taxon>
        <taxon>Oscillatoriophycideae</taxon>
        <taxon>Chroococcales</taxon>
        <taxon>Microcystaceae</taxon>
        <taxon>Microcystis</taxon>
    </lineage>
</organism>
<dbReference type="Proteomes" id="UP000192439">
    <property type="component" value="Chromosome"/>
</dbReference>